<organism evidence="1 2">
    <name type="scientific">Pyxicephalus adspersus</name>
    <name type="common">African bullfrog</name>
    <dbReference type="NCBI Taxonomy" id="30357"/>
    <lineage>
        <taxon>Eukaryota</taxon>
        <taxon>Metazoa</taxon>
        <taxon>Chordata</taxon>
        <taxon>Craniata</taxon>
        <taxon>Vertebrata</taxon>
        <taxon>Euteleostomi</taxon>
        <taxon>Amphibia</taxon>
        <taxon>Batrachia</taxon>
        <taxon>Anura</taxon>
        <taxon>Neobatrachia</taxon>
        <taxon>Ranoidea</taxon>
        <taxon>Pyxicephalidae</taxon>
        <taxon>Pyxicephalinae</taxon>
        <taxon>Pyxicephalus</taxon>
    </lineage>
</organism>
<comment type="caution">
    <text evidence="1">The sequence shown here is derived from an EMBL/GenBank/DDBJ whole genome shotgun (WGS) entry which is preliminary data.</text>
</comment>
<gene>
    <name evidence="1" type="ORF">GDO54_002487</name>
</gene>
<proteinExistence type="predicted"/>
<dbReference type="Proteomes" id="UP001181693">
    <property type="component" value="Unassembled WGS sequence"/>
</dbReference>
<protein>
    <submittedName>
        <fullName evidence="1">Uncharacterized protein</fullName>
    </submittedName>
</protein>
<dbReference type="EMBL" id="DYDO01000010">
    <property type="protein sequence ID" value="DBA16964.1"/>
    <property type="molecule type" value="Genomic_DNA"/>
</dbReference>
<sequence length="113" mass="13499">MLPLFCKIPRIVFFLKNKKKYAKQLIRNKELFDKKGLVYLQECSIYNVCLEKFSPVTELIINLNIPKIFQHFIYSLKVKSSYYSYYSVFSGWQVYKIELLLQNGPMLNCYQSC</sequence>
<reference evidence="1" key="1">
    <citation type="thesis" date="2020" institute="ProQuest LLC" country="789 East Eisenhower Parkway, Ann Arbor, MI, USA">
        <title>Comparative Genomics and Chromosome Evolution.</title>
        <authorList>
            <person name="Mudd A.B."/>
        </authorList>
    </citation>
    <scope>NUCLEOTIDE SEQUENCE</scope>
    <source>
        <strain evidence="1">1538</strain>
        <tissue evidence="1">Blood</tissue>
    </source>
</reference>
<dbReference type="AlphaFoldDB" id="A0AAV2ZHK9"/>
<accession>A0AAV2ZHK9</accession>
<evidence type="ECO:0000313" key="1">
    <source>
        <dbReference type="EMBL" id="DBA16964.1"/>
    </source>
</evidence>
<evidence type="ECO:0000313" key="2">
    <source>
        <dbReference type="Proteomes" id="UP001181693"/>
    </source>
</evidence>
<keyword evidence="2" id="KW-1185">Reference proteome</keyword>
<name>A0AAV2ZHK9_PYXAD</name>